<keyword evidence="2" id="KW-1185">Reference proteome</keyword>
<gene>
    <name evidence="1" type="ORF">N1F79_02225</name>
</gene>
<evidence type="ECO:0000313" key="1">
    <source>
        <dbReference type="EMBL" id="MEF3831934.1"/>
    </source>
</evidence>
<protein>
    <submittedName>
        <fullName evidence="1">Uncharacterized protein</fullName>
    </submittedName>
</protein>
<sequence length="103" mass="11959">MSNWKLGGYGMYSTYHPTSYSVWIEIDQERLEAKEIDYLNSNNGYNQLVNVCTYYPSNSNLRKLSALIQNKAGKSKVAVEVWRPNFNSITKEYGRIMVNSYED</sequence>
<evidence type="ECO:0000313" key="2">
    <source>
        <dbReference type="Proteomes" id="UP001337305"/>
    </source>
</evidence>
<accession>A0ABU7XML3</accession>
<name>A0ABU7XML3_9FLAO</name>
<dbReference type="EMBL" id="JAODOP010000001">
    <property type="protein sequence ID" value="MEF3831934.1"/>
    <property type="molecule type" value="Genomic_DNA"/>
</dbReference>
<comment type="caution">
    <text evidence="1">The sequence shown here is derived from an EMBL/GenBank/DDBJ whole genome shotgun (WGS) entry which is preliminary data.</text>
</comment>
<dbReference type="RefSeq" id="WP_303308931.1">
    <property type="nucleotide sequence ID" value="NZ_JAODOP010000001.1"/>
</dbReference>
<organism evidence="1 2">
    <name type="scientific">Flavivirga spongiicola</name>
    <dbReference type="NCBI Taxonomy" id="421621"/>
    <lineage>
        <taxon>Bacteria</taxon>
        <taxon>Pseudomonadati</taxon>
        <taxon>Bacteroidota</taxon>
        <taxon>Flavobacteriia</taxon>
        <taxon>Flavobacteriales</taxon>
        <taxon>Flavobacteriaceae</taxon>
        <taxon>Flavivirga</taxon>
    </lineage>
</organism>
<reference evidence="1 2" key="1">
    <citation type="submission" date="2022-09" db="EMBL/GenBank/DDBJ databases">
        <title>Genome sequencing of Flavivirga sp. MEBiC05379.</title>
        <authorList>
            <person name="Oh H.-M."/>
            <person name="Kwon K.K."/>
            <person name="Park M.J."/>
            <person name="Yang S.-H."/>
        </authorList>
    </citation>
    <scope>NUCLEOTIDE SEQUENCE [LARGE SCALE GENOMIC DNA]</scope>
    <source>
        <strain evidence="1 2">MEBiC05379</strain>
    </source>
</reference>
<dbReference type="Proteomes" id="UP001337305">
    <property type="component" value="Unassembled WGS sequence"/>
</dbReference>
<proteinExistence type="predicted"/>